<feature type="transmembrane region" description="Helical" evidence="1">
    <location>
        <begin position="239"/>
        <end position="256"/>
    </location>
</feature>
<dbReference type="Gramene" id="OB02G39300.1">
    <property type="protein sequence ID" value="OB02G39300.1"/>
    <property type="gene ID" value="OB02G39300"/>
</dbReference>
<evidence type="ECO:0000256" key="1">
    <source>
        <dbReference type="SAM" id="Phobius"/>
    </source>
</evidence>
<keyword evidence="1" id="KW-1133">Transmembrane helix</keyword>
<evidence type="ECO:0000313" key="3">
    <source>
        <dbReference type="Proteomes" id="UP000006038"/>
    </source>
</evidence>
<accession>J3LH13</accession>
<dbReference type="EnsemblPlants" id="OB02G39300.1">
    <property type="protein sequence ID" value="OB02G39300.1"/>
    <property type="gene ID" value="OB02G39300"/>
</dbReference>
<organism evidence="2">
    <name type="scientific">Oryza brachyantha</name>
    <name type="common">malo sina</name>
    <dbReference type="NCBI Taxonomy" id="4533"/>
    <lineage>
        <taxon>Eukaryota</taxon>
        <taxon>Viridiplantae</taxon>
        <taxon>Streptophyta</taxon>
        <taxon>Embryophyta</taxon>
        <taxon>Tracheophyta</taxon>
        <taxon>Spermatophyta</taxon>
        <taxon>Magnoliopsida</taxon>
        <taxon>Liliopsida</taxon>
        <taxon>Poales</taxon>
        <taxon>Poaceae</taxon>
        <taxon>BOP clade</taxon>
        <taxon>Oryzoideae</taxon>
        <taxon>Oryzeae</taxon>
        <taxon>Oryzinae</taxon>
        <taxon>Oryza</taxon>
    </lineage>
</organism>
<keyword evidence="1" id="KW-0472">Membrane</keyword>
<keyword evidence="3" id="KW-1185">Reference proteome</keyword>
<dbReference type="HOGENOM" id="CLU_961001_0_0_1"/>
<protein>
    <submittedName>
        <fullName evidence="2">Uncharacterized protein</fullName>
    </submittedName>
</protein>
<keyword evidence="1" id="KW-0812">Transmembrane</keyword>
<dbReference type="Proteomes" id="UP000006038">
    <property type="component" value="Unassembled WGS sequence"/>
</dbReference>
<dbReference type="AlphaFoldDB" id="J3LH13"/>
<sequence length="290" mass="31263">MPSPEHLVTYPAASPTSVTLPATLRHVSKPDQLSASDGEQIMLECIRILASLLIMVPLRPRVLGDRVRLDADDLAALDPVLGAEARGSLELLDVGLVGDGAGADGDVVALGEHPPVEVRRDVVADVHLGALLVVLHLVVGDPDALLERDGVLVVAGAHVLGDAGVGAVRAHDRVHLERPLLAAGLAVGAVVVVVVHHVRAVEFLGRLIPFKEQRLHGSFVINIFEGAFSCSFYPYKKEVVHVSYTLIIVVWIYCIFSKDMQCAQLQYNQVQIVAITTSGPCLEHYQFIWN</sequence>
<reference evidence="2" key="1">
    <citation type="submission" date="2013-04" db="UniProtKB">
        <authorList>
            <consortium name="EnsemblPlants"/>
        </authorList>
    </citation>
    <scope>IDENTIFICATION</scope>
</reference>
<feature type="transmembrane region" description="Helical" evidence="1">
    <location>
        <begin position="180"/>
        <end position="198"/>
    </location>
</feature>
<name>J3LH13_ORYBR</name>
<proteinExistence type="predicted"/>
<evidence type="ECO:0000313" key="2">
    <source>
        <dbReference type="EnsemblPlants" id="OB02G39300.1"/>
    </source>
</evidence>